<dbReference type="InterPro" id="IPR041588">
    <property type="entry name" value="Integrase_H2C2"/>
</dbReference>
<protein>
    <submittedName>
        <fullName evidence="2">Integrase</fullName>
    </submittedName>
</protein>
<dbReference type="Proteomes" id="UP000325315">
    <property type="component" value="Unassembled WGS sequence"/>
</dbReference>
<evidence type="ECO:0000259" key="1">
    <source>
        <dbReference type="Pfam" id="PF17921"/>
    </source>
</evidence>
<dbReference type="AlphaFoldDB" id="A0A5B6WQB3"/>
<gene>
    <name evidence="2" type="ORF">EPI10_006179</name>
</gene>
<dbReference type="EMBL" id="SMMG02000002">
    <property type="protein sequence ID" value="KAA3484069.1"/>
    <property type="molecule type" value="Genomic_DNA"/>
</dbReference>
<sequence length="122" mass="14230">MTQKELNLRHRCWLELLKDYDRVIDYHSGKANVVTDALTLNAHLALNNDGSVLVEVATKYSFGFDGTLYYRGRICVLNNLDLKHDILSEVHSSTYSIHPGSMKLYCDFKQMYWWLGMKREIL</sequence>
<accession>A0A5B6WQB3</accession>
<reference evidence="3" key="1">
    <citation type="journal article" date="2019" name="Plant Biotechnol. J.">
        <title>Genome sequencing of the Australian wild diploid species Gossypium australe highlights disease resistance and delayed gland morphogenesis.</title>
        <authorList>
            <person name="Cai Y."/>
            <person name="Cai X."/>
            <person name="Wang Q."/>
            <person name="Wang P."/>
            <person name="Zhang Y."/>
            <person name="Cai C."/>
            <person name="Xu Y."/>
            <person name="Wang K."/>
            <person name="Zhou Z."/>
            <person name="Wang C."/>
            <person name="Geng S."/>
            <person name="Li B."/>
            <person name="Dong Q."/>
            <person name="Hou Y."/>
            <person name="Wang H."/>
            <person name="Ai P."/>
            <person name="Liu Z."/>
            <person name="Yi F."/>
            <person name="Sun M."/>
            <person name="An G."/>
            <person name="Cheng J."/>
            <person name="Zhang Y."/>
            <person name="Shi Q."/>
            <person name="Xie Y."/>
            <person name="Shi X."/>
            <person name="Chang Y."/>
            <person name="Huang F."/>
            <person name="Chen Y."/>
            <person name="Hong S."/>
            <person name="Mi L."/>
            <person name="Sun Q."/>
            <person name="Zhang L."/>
            <person name="Zhou B."/>
            <person name="Peng R."/>
            <person name="Zhang X."/>
            <person name="Liu F."/>
        </authorList>
    </citation>
    <scope>NUCLEOTIDE SEQUENCE [LARGE SCALE GENOMIC DNA]</scope>
    <source>
        <strain evidence="3">cv. PA1801</strain>
    </source>
</reference>
<keyword evidence="3" id="KW-1185">Reference proteome</keyword>
<dbReference type="Pfam" id="PF17921">
    <property type="entry name" value="Integrase_H2C2"/>
    <property type="match status" value="1"/>
</dbReference>
<name>A0A5B6WQB3_9ROSI</name>
<organism evidence="2 3">
    <name type="scientific">Gossypium australe</name>
    <dbReference type="NCBI Taxonomy" id="47621"/>
    <lineage>
        <taxon>Eukaryota</taxon>
        <taxon>Viridiplantae</taxon>
        <taxon>Streptophyta</taxon>
        <taxon>Embryophyta</taxon>
        <taxon>Tracheophyta</taxon>
        <taxon>Spermatophyta</taxon>
        <taxon>Magnoliopsida</taxon>
        <taxon>eudicotyledons</taxon>
        <taxon>Gunneridae</taxon>
        <taxon>Pentapetalae</taxon>
        <taxon>rosids</taxon>
        <taxon>malvids</taxon>
        <taxon>Malvales</taxon>
        <taxon>Malvaceae</taxon>
        <taxon>Malvoideae</taxon>
        <taxon>Gossypium</taxon>
    </lineage>
</organism>
<dbReference type="Gene3D" id="1.10.340.70">
    <property type="match status" value="1"/>
</dbReference>
<evidence type="ECO:0000313" key="3">
    <source>
        <dbReference type="Proteomes" id="UP000325315"/>
    </source>
</evidence>
<feature type="domain" description="Integrase zinc-binding" evidence="1">
    <location>
        <begin position="81"/>
        <end position="121"/>
    </location>
</feature>
<proteinExistence type="predicted"/>
<evidence type="ECO:0000313" key="2">
    <source>
        <dbReference type="EMBL" id="KAA3484069.1"/>
    </source>
</evidence>
<comment type="caution">
    <text evidence="2">The sequence shown here is derived from an EMBL/GenBank/DDBJ whole genome shotgun (WGS) entry which is preliminary data.</text>
</comment>
<dbReference type="OrthoDB" id="1738613at2759"/>